<protein>
    <submittedName>
        <fullName evidence="1">Uncharacterized protein</fullName>
    </submittedName>
</protein>
<dbReference type="Proteomes" id="UP000274541">
    <property type="component" value="Unassembled WGS sequence"/>
</dbReference>
<name>A0A3M3XBM5_PSEAP</name>
<gene>
    <name evidence="1" type="ORF">ALQ37_200179</name>
</gene>
<accession>A0A3M3XBM5</accession>
<reference evidence="1 2" key="1">
    <citation type="submission" date="2018-08" db="EMBL/GenBank/DDBJ databases">
        <title>Recombination of ecologically and evolutionarily significant loci maintains genetic cohesion in the Pseudomonas syringae species complex.</title>
        <authorList>
            <person name="Dillon M."/>
            <person name="Thakur S."/>
            <person name="Almeida R.N.D."/>
            <person name="Weir B.S."/>
            <person name="Guttman D.S."/>
        </authorList>
    </citation>
    <scope>NUCLEOTIDE SEQUENCE [LARGE SCALE GENOMIC DNA]</scope>
    <source>
        <strain evidence="1 2">ICMP 4388</strain>
    </source>
</reference>
<sequence>MDFARSIQAILAQPFVEIVLKFPFLRDAQRMSW</sequence>
<organism evidence="1 2">
    <name type="scientific">Pseudomonas syringae pv. aptata</name>
    <dbReference type="NCBI Taxonomy" id="83167"/>
    <lineage>
        <taxon>Bacteria</taxon>
        <taxon>Pseudomonadati</taxon>
        <taxon>Pseudomonadota</taxon>
        <taxon>Gammaproteobacteria</taxon>
        <taxon>Pseudomonadales</taxon>
        <taxon>Pseudomonadaceae</taxon>
        <taxon>Pseudomonas</taxon>
        <taxon>Pseudomonas syringae</taxon>
    </lineage>
</organism>
<evidence type="ECO:0000313" key="1">
    <source>
        <dbReference type="EMBL" id="RMO67542.1"/>
    </source>
</evidence>
<dbReference type="AlphaFoldDB" id="A0A3M3XBM5"/>
<proteinExistence type="predicted"/>
<dbReference type="EMBL" id="RBPX01000119">
    <property type="protein sequence ID" value="RMO67542.1"/>
    <property type="molecule type" value="Genomic_DNA"/>
</dbReference>
<comment type="caution">
    <text evidence="1">The sequence shown here is derived from an EMBL/GenBank/DDBJ whole genome shotgun (WGS) entry which is preliminary data.</text>
</comment>
<evidence type="ECO:0000313" key="2">
    <source>
        <dbReference type="Proteomes" id="UP000274541"/>
    </source>
</evidence>